<organism evidence="3 4">
    <name type="scientific">Halodurantibacterium flavum</name>
    <dbReference type="NCBI Taxonomy" id="1382802"/>
    <lineage>
        <taxon>Bacteria</taxon>
        <taxon>Pseudomonadati</taxon>
        <taxon>Pseudomonadota</taxon>
        <taxon>Alphaproteobacteria</taxon>
        <taxon>Rhodobacterales</taxon>
        <taxon>Paracoccaceae</taxon>
        <taxon>Halodurantibacterium</taxon>
    </lineage>
</organism>
<feature type="domain" description="Creatinase N-terminal" evidence="2">
    <location>
        <begin position="13"/>
        <end position="143"/>
    </location>
</feature>
<dbReference type="SUPFAM" id="SSF53092">
    <property type="entry name" value="Creatinase/prolidase N-terminal domain"/>
    <property type="match status" value="1"/>
</dbReference>
<dbReference type="PANTHER" id="PTHR46112:SF3">
    <property type="entry name" value="AMINOPEPTIDASE YPDF"/>
    <property type="match status" value="1"/>
</dbReference>
<gene>
    <name evidence="3" type="ORF">ACFSGJ_03300</name>
</gene>
<dbReference type="InterPro" id="IPR000587">
    <property type="entry name" value="Creatinase_N"/>
</dbReference>
<accession>A0ABW4S0W9</accession>
<dbReference type="InterPro" id="IPR050659">
    <property type="entry name" value="Peptidase_M24B"/>
</dbReference>
<evidence type="ECO:0000313" key="4">
    <source>
        <dbReference type="Proteomes" id="UP001597353"/>
    </source>
</evidence>
<evidence type="ECO:0000313" key="3">
    <source>
        <dbReference type="EMBL" id="MFD1911237.1"/>
    </source>
</evidence>
<dbReference type="Gene3D" id="3.90.230.10">
    <property type="entry name" value="Creatinase/methionine aminopeptidase superfamily"/>
    <property type="match status" value="1"/>
</dbReference>
<dbReference type="InterPro" id="IPR029149">
    <property type="entry name" value="Creatin/AminoP/Spt16_N"/>
</dbReference>
<dbReference type="Gene3D" id="3.40.350.10">
    <property type="entry name" value="Creatinase/prolidase N-terminal domain"/>
    <property type="match status" value="1"/>
</dbReference>
<proteinExistence type="predicted"/>
<dbReference type="Proteomes" id="UP001597353">
    <property type="component" value="Unassembled WGS sequence"/>
</dbReference>
<name>A0ABW4S0W9_9RHOB</name>
<dbReference type="InterPro" id="IPR036005">
    <property type="entry name" value="Creatinase/aminopeptidase-like"/>
</dbReference>
<dbReference type="Pfam" id="PF00557">
    <property type="entry name" value="Peptidase_M24"/>
    <property type="match status" value="1"/>
</dbReference>
<dbReference type="InterPro" id="IPR000994">
    <property type="entry name" value="Pept_M24"/>
</dbReference>
<dbReference type="EMBL" id="JBHUGH010000002">
    <property type="protein sequence ID" value="MFD1911237.1"/>
    <property type="molecule type" value="Genomic_DNA"/>
</dbReference>
<dbReference type="SUPFAM" id="SSF55920">
    <property type="entry name" value="Creatinase/aminopeptidase"/>
    <property type="match status" value="1"/>
</dbReference>
<comment type="caution">
    <text evidence="3">The sequence shown here is derived from an EMBL/GenBank/DDBJ whole genome shotgun (WGS) entry which is preliminary data.</text>
</comment>
<dbReference type="PANTHER" id="PTHR46112">
    <property type="entry name" value="AMINOPEPTIDASE"/>
    <property type="match status" value="1"/>
</dbReference>
<dbReference type="RefSeq" id="WP_390259454.1">
    <property type="nucleotide sequence ID" value="NZ_JBHUGH010000002.1"/>
</dbReference>
<sequence>MTPAFTGTDVAARLDRLRARMAQTGTDLLALAPGAHMRWLLGFAPHPDERLCLLLVGRQTAGFVMPALNATDARQHSDLAFWEWADAEGPDQALAAALGAIAPAPARLALDETMRADHTLLLLDALPDAARVLAAGDIGMLRQIKDATELDALAENARIADQAQAAVRAALRPGVTEAEIAQVARDAFAAQGARCEFAIIAFGPNSAFPHHSSGQRRLDHGDAVLIDIGGRKGTHVSDITRMAAFGAAPEGYGAVHAVVDAAVAAALAAIRPGVPAHVVDDAARGVITDAGYGAFFTHRTGHGLGTEVHEPPYMTSANQALLEEGMVFTVEPGIYLPGRFGIRLEEVAVVTADGARILSGLSRDLVVV</sequence>
<evidence type="ECO:0000259" key="1">
    <source>
        <dbReference type="Pfam" id="PF00557"/>
    </source>
</evidence>
<feature type="domain" description="Peptidase M24" evidence="1">
    <location>
        <begin position="153"/>
        <end position="352"/>
    </location>
</feature>
<evidence type="ECO:0000259" key="2">
    <source>
        <dbReference type="Pfam" id="PF01321"/>
    </source>
</evidence>
<dbReference type="Pfam" id="PF01321">
    <property type="entry name" value="Creatinase_N"/>
    <property type="match status" value="1"/>
</dbReference>
<keyword evidence="4" id="KW-1185">Reference proteome</keyword>
<protein>
    <submittedName>
        <fullName evidence="3">M24 family metallopeptidase</fullName>
    </submittedName>
</protein>
<reference evidence="4" key="1">
    <citation type="journal article" date="2019" name="Int. J. Syst. Evol. Microbiol.">
        <title>The Global Catalogue of Microorganisms (GCM) 10K type strain sequencing project: providing services to taxonomists for standard genome sequencing and annotation.</title>
        <authorList>
            <consortium name="The Broad Institute Genomics Platform"/>
            <consortium name="The Broad Institute Genome Sequencing Center for Infectious Disease"/>
            <person name="Wu L."/>
            <person name="Ma J."/>
        </authorList>
    </citation>
    <scope>NUCLEOTIDE SEQUENCE [LARGE SCALE GENOMIC DNA]</scope>
    <source>
        <strain evidence="4">CGMCC 4.7242</strain>
    </source>
</reference>